<evidence type="ECO:0000313" key="3">
    <source>
        <dbReference type="EMBL" id="NOL43295.1"/>
    </source>
</evidence>
<dbReference type="Proteomes" id="UP000553957">
    <property type="component" value="Unassembled WGS sequence"/>
</dbReference>
<feature type="compositionally biased region" description="Basic and acidic residues" evidence="1">
    <location>
        <begin position="240"/>
        <end position="251"/>
    </location>
</feature>
<dbReference type="RefSeq" id="WP_171676184.1">
    <property type="nucleotide sequence ID" value="NZ_BAAAGT010000015.1"/>
</dbReference>
<dbReference type="Proteomes" id="UP000534306">
    <property type="component" value="Unassembled WGS sequence"/>
</dbReference>
<dbReference type="SUPFAM" id="SSF81301">
    <property type="entry name" value="Nucleotidyltransferase"/>
    <property type="match status" value="1"/>
</dbReference>
<feature type="compositionally biased region" description="Polar residues" evidence="1">
    <location>
        <begin position="256"/>
        <end position="265"/>
    </location>
</feature>
<feature type="region of interest" description="Disordered" evidence="1">
    <location>
        <begin position="235"/>
        <end position="265"/>
    </location>
</feature>
<dbReference type="EMBL" id="JABJRC010000006">
    <property type="protein sequence ID" value="NOL43295.1"/>
    <property type="molecule type" value="Genomic_DNA"/>
</dbReference>
<sequence>MPRDPATLHTAFATTHPLDWGQARSAAEIAARHGRRATETSLRMLEAAAAVEPARTADLLASLPPGGTAHHLDHRVKSPESLARKLQNWQRTGITRPVDDVIRYTVLVQAPDELVAATSHTVQQLVDRGWRVRGAVHSYTDGSRYKGIHCHLEVPEGLRVEVQFHSAASMKVKDMTTPWYEIERSATATASERSAAREKCMRASDTLQAPAGIDQLTSLGGCRVHVANYSDSQKALVSEARGRAKQPDRAGPRTAAHQNNDGVAR</sequence>
<evidence type="ECO:0000313" key="2">
    <source>
        <dbReference type="EMBL" id="MBB6571301.1"/>
    </source>
</evidence>
<dbReference type="InterPro" id="IPR007685">
    <property type="entry name" value="RelA_SpoT"/>
</dbReference>
<reference evidence="3 4" key="1">
    <citation type="submission" date="2020-05" db="EMBL/GenBank/DDBJ databases">
        <title>Genome sequence of Kribbella sandramycini ATCC 39419.</title>
        <authorList>
            <person name="Maclea K.S."/>
            <person name="Fair J.L."/>
        </authorList>
    </citation>
    <scope>NUCLEOTIDE SEQUENCE [LARGE SCALE GENOMIC DNA]</scope>
    <source>
        <strain evidence="3 4">ATCC 39419</strain>
    </source>
</reference>
<accession>A0A7Y4P2N5</accession>
<comment type="caution">
    <text evidence="3">The sequence shown here is derived from an EMBL/GenBank/DDBJ whole genome shotgun (WGS) entry which is preliminary data.</text>
</comment>
<dbReference type="GO" id="GO:0015969">
    <property type="term" value="P:guanosine tetraphosphate metabolic process"/>
    <property type="evidence" value="ECO:0007669"/>
    <property type="project" value="InterPro"/>
</dbReference>
<evidence type="ECO:0000313" key="5">
    <source>
        <dbReference type="Proteomes" id="UP000553957"/>
    </source>
</evidence>
<keyword evidence="4" id="KW-1185">Reference proteome</keyword>
<dbReference type="AlphaFoldDB" id="A0A7Y4P2N5"/>
<dbReference type="InterPro" id="IPR043519">
    <property type="entry name" value="NT_sf"/>
</dbReference>
<protein>
    <submittedName>
        <fullName evidence="3">RelA/SpoT domain-containing protein</fullName>
    </submittedName>
</protein>
<evidence type="ECO:0000313" key="4">
    <source>
        <dbReference type="Proteomes" id="UP000534306"/>
    </source>
</evidence>
<dbReference type="Gene3D" id="3.30.460.10">
    <property type="entry name" value="Beta Polymerase, domain 2"/>
    <property type="match status" value="1"/>
</dbReference>
<proteinExistence type="predicted"/>
<dbReference type="CDD" id="cd05399">
    <property type="entry name" value="NT_Rel-Spo_like"/>
    <property type="match status" value="1"/>
</dbReference>
<name>A0A7Y4P2N5_9ACTN</name>
<evidence type="ECO:0000256" key="1">
    <source>
        <dbReference type="SAM" id="MobiDB-lite"/>
    </source>
</evidence>
<reference evidence="2 5" key="2">
    <citation type="submission" date="2020-08" db="EMBL/GenBank/DDBJ databases">
        <title>Sequencing the genomes of 1000 actinobacteria strains.</title>
        <authorList>
            <person name="Klenk H.-P."/>
        </authorList>
    </citation>
    <scope>NUCLEOTIDE SEQUENCE [LARGE SCALE GENOMIC DNA]</scope>
    <source>
        <strain evidence="2 5">DSM 15626</strain>
    </source>
</reference>
<organism evidence="3 4">
    <name type="scientific">Kribbella sandramycini</name>
    <dbReference type="NCBI Taxonomy" id="60450"/>
    <lineage>
        <taxon>Bacteria</taxon>
        <taxon>Bacillati</taxon>
        <taxon>Actinomycetota</taxon>
        <taxon>Actinomycetes</taxon>
        <taxon>Propionibacteriales</taxon>
        <taxon>Kribbellaceae</taxon>
        <taxon>Kribbella</taxon>
    </lineage>
</organism>
<dbReference type="EMBL" id="JACHKF010000001">
    <property type="protein sequence ID" value="MBB6571301.1"/>
    <property type="molecule type" value="Genomic_DNA"/>
</dbReference>
<gene>
    <name evidence="2" type="ORF">HNR71_006938</name>
    <name evidence="3" type="ORF">HPO96_23910</name>
</gene>